<evidence type="ECO:0008006" key="4">
    <source>
        <dbReference type="Google" id="ProtNLM"/>
    </source>
</evidence>
<evidence type="ECO:0000256" key="1">
    <source>
        <dbReference type="SAM" id="SignalP"/>
    </source>
</evidence>
<comment type="caution">
    <text evidence="2">The sequence shown here is derived from an EMBL/GenBank/DDBJ whole genome shotgun (WGS) entry which is preliminary data.</text>
</comment>
<sequence>MHFKDVLLAAALYTTVSASNPYNKKCKFDNCLASAVSAQKGLSMCSTYFKSTVTPAPVTSTTTSSVISTIVTTTSPVTTSTSTISETATEYRDVTSTGTTTSTQIDTTTETNTITSTATITTTTISSVTAIPTNAGHGDTGLKKRGGHGLVSRGKTGPLCHRPKPPPFNACSKVTQGYSSACKCLGATTSTKLLPTSTTTVTVSTTSSSTSVVTAIQTTVVSTTVTSTTTDVKTDVATSTVTETSISTQTMSVTTTSTSTSTATTTTTIVPTPAMCSVILSSNAGLEYGVQYSGSETLNPNNAGNTAGSGGAITQSYSGTLDVCSAAQQCANFASSSNSPLGRSYFTFNLYFTEDQQNWQCKAYYDSADSSDYNVVDPNVKYSYGWTAQ</sequence>
<evidence type="ECO:0000313" key="3">
    <source>
        <dbReference type="Proteomes" id="UP000073492"/>
    </source>
</evidence>
<proteinExistence type="predicted"/>
<protein>
    <recommendedName>
        <fullName evidence="4">Apple domain-containing protein</fullName>
    </recommendedName>
</protein>
<feature type="chain" id="PRO_5007297472" description="Apple domain-containing protein" evidence="1">
    <location>
        <begin position="19"/>
        <end position="389"/>
    </location>
</feature>
<accession>A0A139IHB6</accession>
<dbReference type="OrthoDB" id="3890746at2759"/>
<dbReference type="EMBL" id="LFZO01000093">
    <property type="protein sequence ID" value="KXT14131.1"/>
    <property type="molecule type" value="Genomic_DNA"/>
</dbReference>
<dbReference type="STRING" id="113226.A0A139IHB6"/>
<feature type="signal peptide" evidence="1">
    <location>
        <begin position="1"/>
        <end position="18"/>
    </location>
</feature>
<keyword evidence="3" id="KW-1185">Reference proteome</keyword>
<reference evidence="2 3" key="1">
    <citation type="submission" date="2015-07" db="EMBL/GenBank/DDBJ databases">
        <title>Comparative genomics of the Sigatoka disease complex on banana suggests a link between parallel evolutionary changes in Pseudocercospora fijiensis and Pseudocercospora eumusae and increased virulence on the banana host.</title>
        <authorList>
            <person name="Chang T.-C."/>
            <person name="Salvucci A."/>
            <person name="Crous P.W."/>
            <person name="Stergiopoulos I."/>
        </authorList>
    </citation>
    <scope>NUCLEOTIDE SEQUENCE [LARGE SCALE GENOMIC DNA]</scope>
    <source>
        <strain evidence="2 3">CBS 116634</strain>
    </source>
</reference>
<gene>
    <name evidence="2" type="ORF">AC579_85</name>
</gene>
<name>A0A139IHB6_9PEZI</name>
<organism evidence="2 3">
    <name type="scientific">Pseudocercospora musae</name>
    <dbReference type="NCBI Taxonomy" id="113226"/>
    <lineage>
        <taxon>Eukaryota</taxon>
        <taxon>Fungi</taxon>
        <taxon>Dikarya</taxon>
        <taxon>Ascomycota</taxon>
        <taxon>Pezizomycotina</taxon>
        <taxon>Dothideomycetes</taxon>
        <taxon>Dothideomycetidae</taxon>
        <taxon>Mycosphaerellales</taxon>
        <taxon>Mycosphaerellaceae</taxon>
        <taxon>Pseudocercospora</taxon>
    </lineage>
</organism>
<dbReference type="Proteomes" id="UP000073492">
    <property type="component" value="Unassembled WGS sequence"/>
</dbReference>
<evidence type="ECO:0000313" key="2">
    <source>
        <dbReference type="EMBL" id="KXT14131.1"/>
    </source>
</evidence>
<dbReference type="AlphaFoldDB" id="A0A139IHB6"/>
<keyword evidence="1" id="KW-0732">Signal</keyword>